<feature type="coiled-coil region" evidence="8">
    <location>
        <begin position="592"/>
        <end position="696"/>
    </location>
</feature>
<dbReference type="Pfam" id="PF00225">
    <property type="entry name" value="Kinesin"/>
    <property type="match status" value="1"/>
</dbReference>
<dbReference type="InterPro" id="IPR036961">
    <property type="entry name" value="Kinesin_motor_dom_sf"/>
</dbReference>
<dbReference type="EnsemblMetazoa" id="XM_030981155">
    <property type="protein sequence ID" value="XP_030837015"/>
    <property type="gene ID" value="LOC576465"/>
</dbReference>
<keyword evidence="7" id="KW-0505">Motor protein</keyword>
<reference evidence="11" key="2">
    <citation type="submission" date="2021-01" db="UniProtKB">
        <authorList>
            <consortium name="EnsemblMetazoa"/>
        </authorList>
    </citation>
    <scope>IDENTIFICATION</scope>
</reference>
<dbReference type="RefSeq" id="XP_030837015.1">
    <property type="nucleotide sequence ID" value="XM_030981155.1"/>
</dbReference>
<evidence type="ECO:0000256" key="4">
    <source>
        <dbReference type="ARBA" id="ARBA00022840"/>
    </source>
</evidence>
<reference evidence="12" key="1">
    <citation type="submission" date="2015-02" db="EMBL/GenBank/DDBJ databases">
        <title>Genome sequencing for Strongylocentrotus purpuratus.</title>
        <authorList>
            <person name="Murali S."/>
            <person name="Liu Y."/>
            <person name="Vee V."/>
            <person name="English A."/>
            <person name="Wang M."/>
            <person name="Skinner E."/>
            <person name="Han Y."/>
            <person name="Muzny D.M."/>
            <person name="Worley K.C."/>
            <person name="Gibbs R.A."/>
        </authorList>
    </citation>
    <scope>NUCLEOTIDE SEQUENCE</scope>
</reference>
<keyword evidence="2" id="KW-0963">Cytoplasm</keyword>
<evidence type="ECO:0000256" key="2">
    <source>
        <dbReference type="ARBA" id="ARBA00022490"/>
    </source>
</evidence>
<dbReference type="PRINTS" id="PR00380">
    <property type="entry name" value="KINESINHEAVY"/>
</dbReference>
<dbReference type="GO" id="GO:0008017">
    <property type="term" value="F:microtubule binding"/>
    <property type="evidence" value="ECO:0000318"/>
    <property type="project" value="GO_Central"/>
</dbReference>
<dbReference type="InterPro" id="IPR001752">
    <property type="entry name" value="Kinesin_motor_dom"/>
</dbReference>
<keyword evidence="6" id="KW-0206">Cytoskeleton</keyword>
<feature type="binding site" evidence="7">
    <location>
        <begin position="96"/>
        <end position="103"/>
    </location>
    <ligand>
        <name>ATP</name>
        <dbReference type="ChEBI" id="CHEBI:30616"/>
    </ligand>
</feature>
<dbReference type="CDD" id="cd00106">
    <property type="entry name" value="KISc"/>
    <property type="match status" value="1"/>
</dbReference>
<evidence type="ECO:0000256" key="6">
    <source>
        <dbReference type="ARBA" id="ARBA00023212"/>
    </source>
</evidence>
<dbReference type="InterPro" id="IPR027417">
    <property type="entry name" value="P-loop_NTPase"/>
</dbReference>
<dbReference type="InterPro" id="IPR027640">
    <property type="entry name" value="Kinesin-like_fam"/>
</dbReference>
<feature type="region of interest" description="Disordered" evidence="9">
    <location>
        <begin position="506"/>
        <end position="525"/>
    </location>
</feature>
<feature type="domain" description="Kinesin motor" evidence="10">
    <location>
        <begin position="11"/>
        <end position="321"/>
    </location>
</feature>
<dbReference type="SUPFAM" id="SSF52540">
    <property type="entry name" value="P-loop containing nucleoside triphosphate hydrolases"/>
    <property type="match status" value="1"/>
</dbReference>
<dbReference type="PANTHER" id="PTHR47969:SF15">
    <property type="entry name" value="CHROMOSOME-ASSOCIATED KINESIN KIF4A-RELATED"/>
    <property type="match status" value="1"/>
</dbReference>
<evidence type="ECO:0000313" key="12">
    <source>
        <dbReference type="Proteomes" id="UP000007110"/>
    </source>
</evidence>
<sequence length="715" mass="81635">MPDSKSAEKVAVKVVARCRPFTDTEKEKGASRIVKMSGDKTTLQNPQQGGTGKEAVFAFDASYFWDTRTSLVYKEQCEPLLKRAMEGYNVTIIAFGPTNSGKTHLMSGPMEDPGLVPMINRSLFKQIKNSKKQFLITASFLEVMDEHMTDLLNPHTDDMQIRQHPQIGIFVDGLSELVVKSGEDLSRYYDQGSRARKMGAADIKAHRARAHGIFTISIEQRGGDGGKGLRSKIVLADLAGSESVQSKDKGLGALGDVISALGDPRKKGGHVPYRESKVTRLLQDALGGNAHTLMFTTISPSDTCYNETLTTLQYGQYCKNVINHPAINVDDSERLTTQLREEISRLREKLTGTSLTEAGSKEEVAKLQDLIKDLQIAKRQGWEEKEKLSTQYEEERRENLAKKGILQWVMAESVHRDNREMQERILLMQKEKDQLQHEYKEKRSLVDRLKEDLQAKIVDYTNMAESGKGSDSETKARVNAIHEVKEMIKRESEHLKDVKQRLKELQERQKREKEDMRSQHADLHHNSDLRRLARAEERKRMEAEHALSLEEELERMRMEIDHQKAEIQLRTANGGAGYNQEQSMQIEMSLVKEREERRVVTMQLQAMDAEKALLIAELDEAYLKHKEENEIQQLQHFQTFRNYREAFEEQKMALEQRYRTLLEDAIQDAVFLSARNSELEQENQAIRQDVAELKDKVSMMGGSSRSRPSSAASIR</sequence>
<dbReference type="GO" id="GO:0005737">
    <property type="term" value="C:cytoplasm"/>
    <property type="evidence" value="ECO:0000318"/>
    <property type="project" value="GO_Central"/>
</dbReference>
<evidence type="ECO:0000256" key="7">
    <source>
        <dbReference type="PROSITE-ProRule" id="PRU00283"/>
    </source>
</evidence>
<feature type="coiled-coil region" evidence="8">
    <location>
        <begin position="329"/>
        <end position="380"/>
    </location>
</feature>
<dbReference type="PROSITE" id="PS50067">
    <property type="entry name" value="KINESIN_MOTOR_2"/>
    <property type="match status" value="1"/>
</dbReference>
<evidence type="ECO:0000256" key="1">
    <source>
        <dbReference type="ARBA" id="ARBA00004245"/>
    </source>
</evidence>
<evidence type="ECO:0000256" key="3">
    <source>
        <dbReference type="ARBA" id="ARBA00022741"/>
    </source>
</evidence>
<dbReference type="Gene3D" id="3.40.850.10">
    <property type="entry name" value="Kinesin motor domain"/>
    <property type="match status" value="1"/>
</dbReference>
<evidence type="ECO:0000313" key="11">
    <source>
        <dbReference type="EnsemblMetazoa" id="XP_030837014"/>
    </source>
</evidence>
<evidence type="ECO:0000259" key="10">
    <source>
        <dbReference type="PROSITE" id="PS50067"/>
    </source>
</evidence>
<dbReference type="AlphaFoldDB" id="A0A7M7NKB8"/>
<dbReference type="GeneID" id="576465"/>
<feature type="coiled-coil region" evidence="8">
    <location>
        <begin position="418"/>
        <end position="452"/>
    </location>
</feature>
<comment type="similarity">
    <text evidence="7">Belongs to the TRAFAC class myosin-kinesin ATPase superfamily. Kinesin family.</text>
</comment>
<accession>A0A7M7NKB8</accession>
<dbReference type="GO" id="GO:0016887">
    <property type="term" value="F:ATP hydrolysis activity"/>
    <property type="evidence" value="ECO:0000318"/>
    <property type="project" value="GO_Central"/>
</dbReference>
<protein>
    <recommendedName>
        <fullName evidence="10">Kinesin motor domain-containing protein</fullName>
    </recommendedName>
</protein>
<dbReference type="PANTHER" id="PTHR47969">
    <property type="entry name" value="CHROMOSOME-ASSOCIATED KINESIN KIF4A-RELATED"/>
    <property type="match status" value="1"/>
</dbReference>
<proteinExistence type="inferred from homology"/>
<comment type="subcellular location">
    <subcellularLocation>
        <location evidence="1">Cytoplasm</location>
        <location evidence="1">Cytoskeleton</location>
    </subcellularLocation>
</comment>
<keyword evidence="12" id="KW-1185">Reference proteome</keyword>
<dbReference type="Proteomes" id="UP000007110">
    <property type="component" value="Unassembled WGS sequence"/>
</dbReference>
<dbReference type="OrthoDB" id="3176171at2759"/>
<dbReference type="GO" id="GO:0003777">
    <property type="term" value="F:microtubule motor activity"/>
    <property type="evidence" value="ECO:0000318"/>
    <property type="project" value="GO_Central"/>
</dbReference>
<dbReference type="RefSeq" id="XP_030837014.1">
    <property type="nucleotide sequence ID" value="XM_030981154.1"/>
</dbReference>
<dbReference type="OMA" id="MRMEVDH"/>
<dbReference type="EnsemblMetazoa" id="XM_030981154">
    <property type="protein sequence ID" value="XP_030837014"/>
    <property type="gene ID" value="LOC576465"/>
</dbReference>
<dbReference type="GO" id="GO:0007018">
    <property type="term" value="P:microtubule-based movement"/>
    <property type="evidence" value="ECO:0000318"/>
    <property type="project" value="GO_Central"/>
</dbReference>
<organism evidence="11 12">
    <name type="scientific">Strongylocentrotus purpuratus</name>
    <name type="common">Purple sea urchin</name>
    <dbReference type="NCBI Taxonomy" id="7668"/>
    <lineage>
        <taxon>Eukaryota</taxon>
        <taxon>Metazoa</taxon>
        <taxon>Echinodermata</taxon>
        <taxon>Eleutherozoa</taxon>
        <taxon>Echinozoa</taxon>
        <taxon>Echinoidea</taxon>
        <taxon>Euechinoidea</taxon>
        <taxon>Echinacea</taxon>
        <taxon>Camarodonta</taxon>
        <taxon>Echinidea</taxon>
        <taxon>Strongylocentrotidae</taxon>
        <taxon>Strongylocentrotus</taxon>
    </lineage>
</organism>
<dbReference type="GO" id="GO:0005871">
    <property type="term" value="C:kinesin complex"/>
    <property type="evidence" value="ECO:0000318"/>
    <property type="project" value="GO_Central"/>
</dbReference>
<dbReference type="GO" id="GO:0005874">
    <property type="term" value="C:microtubule"/>
    <property type="evidence" value="ECO:0000318"/>
    <property type="project" value="GO_Central"/>
</dbReference>
<dbReference type="GO" id="GO:0005524">
    <property type="term" value="F:ATP binding"/>
    <property type="evidence" value="ECO:0007669"/>
    <property type="project" value="UniProtKB-UniRule"/>
</dbReference>
<name>A0A7M7NKB8_STRPU</name>
<evidence type="ECO:0000256" key="5">
    <source>
        <dbReference type="ARBA" id="ARBA00023054"/>
    </source>
</evidence>
<keyword evidence="5 8" id="KW-0175">Coiled coil</keyword>
<keyword evidence="3 7" id="KW-0547">Nucleotide-binding</keyword>
<evidence type="ECO:0000256" key="9">
    <source>
        <dbReference type="SAM" id="MobiDB-lite"/>
    </source>
</evidence>
<dbReference type="FunFam" id="3.40.850.10:FF:000220">
    <property type="entry name" value="Kinesin-like protein"/>
    <property type="match status" value="1"/>
</dbReference>
<keyword evidence="4 7" id="KW-0067">ATP-binding</keyword>
<dbReference type="KEGG" id="spu:576465"/>
<dbReference type="InParanoid" id="A0A7M7NKB8"/>
<dbReference type="SMART" id="SM00129">
    <property type="entry name" value="KISc"/>
    <property type="match status" value="1"/>
</dbReference>
<evidence type="ECO:0000256" key="8">
    <source>
        <dbReference type="SAM" id="Coils"/>
    </source>
</evidence>